<evidence type="ECO:0000313" key="3">
    <source>
        <dbReference type="EMBL" id="KAK4179561.1"/>
    </source>
</evidence>
<reference evidence="3" key="1">
    <citation type="journal article" date="2023" name="Mol. Phylogenet. Evol.">
        <title>Genome-scale phylogeny and comparative genomics of the fungal order Sordariales.</title>
        <authorList>
            <person name="Hensen N."/>
            <person name="Bonometti L."/>
            <person name="Westerberg I."/>
            <person name="Brannstrom I.O."/>
            <person name="Guillou S."/>
            <person name="Cros-Aarteil S."/>
            <person name="Calhoun S."/>
            <person name="Haridas S."/>
            <person name="Kuo A."/>
            <person name="Mondo S."/>
            <person name="Pangilinan J."/>
            <person name="Riley R."/>
            <person name="LaButti K."/>
            <person name="Andreopoulos B."/>
            <person name="Lipzen A."/>
            <person name="Chen C."/>
            <person name="Yan M."/>
            <person name="Daum C."/>
            <person name="Ng V."/>
            <person name="Clum A."/>
            <person name="Steindorff A."/>
            <person name="Ohm R.A."/>
            <person name="Martin F."/>
            <person name="Silar P."/>
            <person name="Natvig D.O."/>
            <person name="Lalanne C."/>
            <person name="Gautier V."/>
            <person name="Ament-Velasquez S.L."/>
            <person name="Kruys A."/>
            <person name="Hutchinson M.I."/>
            <person name="Powell A.J."/>
            <person name="Barry K."/>
            <person name="Miller A.N."/>
            <person name="Grigoriev I.V."/>
            <person name="Debuchy R."/>
            <person name="Gladieux P."/>
            <person name="Hiltunen Thoren M."/>
            <person name="Johannesson H."/>
        </authorList>
    </citation>
    <scope>NUCLEOTIDE SEQUENCE</scope>
    <source>
        <strain evidence="3">CBS 892.96</strain>
    </source>
</reference>
<evidence type="ECO:0000256" key="1">
    <source>
        <dbReference type="SAM" id="MobiDB-lite"/>
    </source>
</evidence>
<dbReference type="AlphaFoldDB" id="A0AAN6WD44"/>
<gene>
    <name evidence="3" type="ORF">QBC36DRAFT_179794</name>
</gene>
<name>A0AAN6WD44_9PEZI</name>
<dbReference type="Proteomes" id="UP001302321">
    <property type="component" value="Unassembled WGS sequence"/>
</dbReference>
<feature type="transmembrane region" description="Helical" evidence="2">
    <location>
        <begin position="390"/>
        <end position="413"/>
    </location>
</feature>
<dbReference type="EMBL" id="MU866114">
    <property type="protein sequence ID" value="KAK4179561.1"/>
    <property type="molecule type" value="Genomic_DNA"/>
</dbReference>
<organism evidence="3 4">
    <name type="scientific">Triangularia setosa</name>
    <dbReference type="NCBI Taxonomy" id="2587417"/>
    <lineage>
        <taxon>Eukaryota</taxon>
        <taxon>Fungi</taxon>
        <taxon>Dikarya</taxon>
        <taxon>Ascomycota</taxon>
        <taxon>Pezizomycotina</taxon>
        <taxon>Sordariomycetes</taxon>
        <taxon>Sordariomycetidae</taxon>
        <taxon>Sordariales</taxon>
        <taxon>Podosporaceae</taxon>
        <taxon>Triangularia</taxon>
    </lineage>
</organism>
<accession>A0AAN6WD44</accession>
<dbReference type="PANTHER" id="PTHR35043:SF8">
    <property type="entry name" value="DUF4220 DOMAIN-CONTAINING PROTEIN"/>
    <property type="match status" value="1"/>
</dbReference>
<feature type="transmembrane region" description="Helical" evidence="2">
    <location>
        <begin position="469"/>
        <end position="495"/>
    </location>
</feature>
<keyword evidence="4" id="KW-1185">Reference proteome</keyword>
<proteinExistence type="predicted"/>
<dbReference type="PANTHER" id="PTHR35043">
    <property type="entry name" value="TRANSCRIPTION FACTOR DOMAIN-CONTAINING PROTEIN"/>
    <property type="match status" value="1"/>
</dbReference>
<evidence type="ECO:0000313" key="4">
    <source>
        <dbReference type="Proteomes" id="UP001302321"/>
    </source>
</evidence>
<evidence type="ECO:0000256" key="2">
    <source>
        <dbReference type="SAM" id="Phobius"/>
    </source>
</evidence>
<reference evidence="3" key="2">
    <citation type="submission" date="2023-05" db="EMBL/GenBank/DDBJ databases">
        <authorList>
            <consortium name="Lawrence Berkeley National Laboratory"/>
            <person name="Steindorff A."/>
            <person name="Hensen N."/>
            <person name="Bonometti L."/>
            <person name="Westerberg I."/>
            <person name="Brannstrom I.O."/>
            <person name="Guillou S."/>
            <person name="Cros-Aarteil S."/>
            <person name="Calhoun S."/>
            <person name="Haridas S."/>
            <person name="Kuo A."/>
            <person name="Mondo S."/>
            <person name="Pangilinan J."/>
            <person name="Riley R."/>
            <person name="Labutti K."/>
            <person name="Andreopoulos B."/>
            <person name="Lipzen A."/>
            <person name="Chen C."/>
            <person name="Yanf M."/>
            <person name="Daum C."/>
            <person name="Ng V."/>
            <person name="Clum A."/>
            <person name="Ohm R."/>
            <person name="Martin F."/>
            <person name="Silar P."/>
            <person name="Natvig D."/>
            <person name="Lalanne C."/>
            <person name="Gautier V."/>
            <person name="Ament-Velasquez S.L."/>
            <person name="Kruys A."/>
            <person name="Hutchinson M.I."/>
            <person name="Powell A.J."/>
            <person name="Barry K."/>
            <person name="Miller A.N."/>
            <person name="Grigoriev I.V."/>
            <person name="Debuchy R."/>
            <person name="Gladieux P."/>
            <person name="Thoren M.H."/>
            <person name="Johannesson H."/>
        </authorList>
    </citation>
    <scope>NUCLEOTIDE SEQUENCE</scope>
    <source>
        <strain evidence="3">CBS 892.96</strain>
    </source>
</reference>
<keyword evidence="2" id="KW-0472">Membrane</keyword>
<feature type="transmembrane region" description="Helical" evidence="2">
    <location>
        <begin position="309"/>
        <end position="327"/>
    </location>
</feature>
<comment type="caution">
    <text evidence="3">The sequence shown here is derived from an EMBL/GenBank/DDBJ whole genome shotgun (WGS) entry which is preliminary data.</text>
</comment>
<feature type="compositionally biased region" description="Low complexity" evidence="1">
    <location>
        <begin position="175"/>
        <end position="191"/>
    </location>
</feature>
<keyword evidence="2" id="KW-1133">Transmembrane helix</keyword>
<protein>
    <submittedName>
        <fullName evidence="3">Uncharacterized protein</fullName>
    </submittedName>
</protein>
<keyword evidence="2" id="KW-0812">Transmembrane</keyword>
<sequence length="516" mass="57903">MYLAWIIGFSSTFHHATASPLFSEAAPSIESTVGWVDSPSKRGTSQLVLGCLVTTLASTWAVLHLNIPSLKDRWHDKLVRKAKWMVLTVLFPEFILAKAICDLRHAISDQFEMHKMLQDPPDTLRIKGERIATYLDGSPGKFLCRWSWEAPFDRVHRFLYWILGARFVKVNDSHSSAQEPASSQPAAESAPLGPDIGEAAGSRQHDHEEIQRQIWTMAHTCYLNMGGLRAKPGHISRHNAERDVVVTMAYILKPDSRLLEHITLTSADIEDKSKADWLLKSFTVLQIGWLLVEVLVRKLSKLPISQLEVATFSFAITAIVTYAANWWKPKDINIPTVMFKQIGTQGLELGSFSLRMLVWTNLNLTRCAPSYNIPDRIQNDLVPMSERAPVLSVILALSSLGFGGLHCLAWSLHFSTATEMAMWRISSLATALLPLLAIGSSIILERLYRSRQDRLKTLRDLATVIRHSLAFLSLTALISYITARVILIAICFSSLRSSPAGVYETTPWMQFLPRFS</sequence>
<feature type="region of interest" description="Disordered" evidence="1">
    <location>
        <begin position="175"/>
        <end position="203"/>
    </location>
</feature>
<feature type="transmembrane region" description="Helical" evidence="2">
    <location>
        <begin position="425"/>
        <end position="448"/>
    </location>
</feature>